<dbReference type="OrthoDB" id="10250354at2759"/>
<dbReference type="InterPro" id="IPR050817">
    <property type="entry name" value="DjlA_DnaK_co-chaperone"/>
</dbReference>
<evidence type="ECO:0000313" key="3">
    <source>
        <dbReference type="Proteomes" id="UP000250266"/>
    </source>
</evidence>
<dbReference type="PROSITE" id="PS50076">
    <property type="entry name" value="DNAJ_2"/>
    <property type="match status" value="1"/>
</dbReference>
<sequence length="75" mass="8639">PQHDLYEVLQVSKTASAEEVKKAYRKLCVLHHPDKVDAKDRDVATKKMAEINVANEILMDKERREKYDETGLISV</sequence>
<feature type="non-terminal residue" evidence="2">
    <location>
        <position position="1"/>
    </location>
</feature>
<dbReference type="AlphaFoldDB" id="A0A8E2EAZ7"/>
<organism evidence="2 3">
    <name type="scientific">Lepidopterella palustris CBS 459.81</name>
    <dbReference type="NCBI Taxonomy" id="1314670"/>
    <lineage>
        <taxon>Eukaryota</taxon>
        <taxon>Fungi</taxon>
        <taxon>Dikarya</taxon>
        <taxon>Ascomycota</taxon>
        <taxon>Pezizomycotina</taxon>
        <taxon>Dothideomycetes</taxon>
        <taxon>Pleosporomycetidae</taxon>
        <taxon>Mytilinidiales</taxon>
        <taxon>Argynnaceae</taxon>
        <taxon>Lepidopterella</taxon>
    </lineage>
</organism>
<feature type="domain" description="J" evidence="1">
    <location>
        <begin position="4"/>
        <end position="71"/>
    </location>
</feature>
<keyword evidence="3" id="KW-1185">Reference proteome</keyword>
<accession>A0A8E2EAZ7</accession>
<dbReference type="EMBL" id="KV744950">
    <property type="protein sequence ID" value="OCK80665.1"/>
    <property type="molecule type" value="Genomic_DNA"/>
</dbReference>
<evidence type="ECO:0000313" key="2">
    <source>
        <dbReference type="EMBL" id="OCK80665.1"/>
    </source>
</evidence>
<dbReference type="Pfam" id="PF00226">
    <property type="entry name" value="DnaJ"/>
    <property type="match status" value="1"/>
</dbReference>
<dbReference type="PANTHER" id="PTHR24074">
    <property type="entry name" value="CO-CHAPERONE PROTEIN DJLA"/>
    <property type="match status" value="1"/>
</dbReference>
<name>A0A8E2EAZ7_9PEZI</name>
<evidence type="ECO:0000259" key="1">
    <source>
        <dbReference type="PROSITE" id="PS50076"/>
    </source>
</evidence>
<dbReference type="SMART" id="SM00271">
    <property type="entry name" value="DnaJ"/>
    <property type="match status" value="1"/>
</dbReference>
<proteinExistence type="predicted"/>
<reference evidence="2 3" key="1">
    <citation type="journal article" date="2016" name="Nat. Commun.">
        <title>Ectomycorrhizal ecology is imprinted in the genome of the dominant symbiotic fungus Cenococcum geophilum.</title>
        <authorList>
            <consortium name="DOE Joint Genome Institute"/>
            <person name="Peter M."/>
            <person name="Kohler A."/>
            <person name="Ohm R.A."/>
            <person name="Kuo A."/>
            <person name="Krutzmann J."/>
            <person name="Morin E."/>
            <person name="Arend M."/>
            <person name="Barry K.W."/>
            <person name="Binder M."/>
            <person name="Choi C."/>
            <person name="Clum A."/>
            <person name="Copeland A."/>
            <person name="Grisel N."/>
            <person name="Haridas S."/>
            <person name="Kipfer T."/>
            <person name="LaButti K."/>
            <person name="Lindquist E."/>
            <person name="Lipzen A."/>
            <person name="Maire R."/>
            <person name="Meier B."/>
            <person name="Mihaltcheva S."/>
            <person name="Molinier V."/>
            <person name="Murat C."/>
            <person name="Poggeler S."/>
            <person name="Quandt C.A."/>
            <person name="Sperisen C."/>
            <person name="Tritt A."/>
            <person name="Tisserant E."/>
            <person name="Crous P.W."/>
            <person name="Henrissat B."/>
            <person name="Nehls U."/>
            <person name="Egli S."/>
            <person name="Spatafora J.W."/>
            <person name="Grigoriev I.V."/>
            <person name="Martin F.M."/>
        </authorList>
    </citation>
    <scope>NUCLEOTIDE SEQUENCE [LARGE SCALE GENOMIC DNA]</scope>
    <source>
        <strain evidence="2 3">CBS 459.81</strain>
    </source>
</reference>
<gene>
    <name evidence="2" type="ORF">K432DRAFT_297150</name>
</gene>
<dbReference type="PRINTS" id="PR00625">
    <property type="entry name" value="JDOMAIN"/>
</dbReference>
<dbReference type="Proteomes" id="UP000250266">
    <property type="component" value="Unassembled WGS sequence"/>
</dbReference>
<keyword evidence="2" id="KW-0346">Stress response</keyword>
<dbReference type="SUPFAM" id="SSF46565">
    <property type="entry name" value="Chaperone J-domain"/>
    <property type="match status" value="1"/>
</dbReference>
<dbReference type="InterPro" id="IPR036869">
    <property type="entry name" value="J_dom_sf"/>
</dbReference>
<dbReference type="CDD" id="cd06257">
    <property type="entry name" value="DnaJ"/>
    <property type="match status" value="1"/>
</dbReference>
<protein>
    <submittedName>
        <fullName evidence="2">Heat shock protein DnaJ</fullName>
    </submittedName>
</protein>
<dbReference type="InterPro" id="IPR001623">
    <property type="entry name" value="DnaJ_domain"/>
</dbReference>
<dbReference type="Gene3D" id="1.10.287.110">
    <property type="entry name" value="DnaJ domain"/>
    <property type="match status" value="1"/>
</dbReference>